<reference evidence="2" key="1">
    <citation type="submission" date="2018-05" db="EMBL/GenBank/DDBJ databases">
        <authorList>
            <person name="Lanie J.A."/>
            <person name="Ng W.-L."/>
            <person name="Kazmierczak K.M."/>
            <person name="Andrzejewski T.M."/>
            <person name="Davidsen T.M."/>
            <person name="Wayne K.J."/>
            <person name="Tettelin H."/>
            <person name="Glass J.I."/>
            <person name="Rusch D."/>
            <person name="Podicherti R."/>
            <person name="Tsui H.-C.T."/>
            <person name="Winkler M.E."/>
        </authorList>
    </citation>
    <scope>NUCLEOTIDE SEQUENCE</scope>
</reference>
<feature type="compositionally biased region" description="Basic and acidic residues" evidence="1">
    <location>
        <begin position="17"/>
        <end position="30"/>
    </location>
</feature>
<gene>
    <name evidence="2" type="ORF">METZ01_LOCUS399036</name>
</gene>
<feature type="compositionally biased region" description="Basic residues" evidence="1">
    <location>
        <begin position="1"/>
        <end position="16"/>
    </location>
</feature>
<feature type="region of interest" description="Disordered" evidence="1">
    <location>
        <begin position="1"/>
        <end position="30"/>
    </location>
</feature>
<proteinExistence type="predicted"/>
<sequence>MYGKKRLPKNRRMNTKKFRDNLVDDKHNNS</sequence>
<name>A0A382VI17_9ZZZZ</name>
<evidence type="ECO:0000256" key="1">
    <source>
        <dbReference type="SAM" id="MobiDB-lite"/>
    </source>
</evidence>
<organism evidence="2">
    <name type="scientific">marine metagenome</name>
    <dbReference type="NCBI Taxonomy" id="408172"/>
    <lineage>
        <taxon>unclassified sequences</taxon>
        <taxon>metagenomes</taxon>
        <taxon>ecological metagenomes</taxon>
    </lineage>
</organism>
<feature type="non-terminal residue" evidence="2">
    <location>
        <position position="30"/>
    </location>
</feature>
<evidence type="ECO:0000313" key="2">
    <source>
        <dbReference type="EMBL" id="SVD46182.1"/>
    </source>
</evidence>
<dbReference type="AlphaFoldDB" id="A0A382VI17"/>
<accession>A0A382VI17</accession>
<dbReference type="EMBL" id="UINC01152152">
    <property type="protein sequence ID" value="SVD46182.1"/>
    <property type="molecule type" value="Genomic_DNA"/>
</dbReference>
<protein>
    <submittedName>
        <fullName evidence="2">Uncharacterized protein</fullName>
    </submittedName>
</protein>